<dbReference type="InterPro" id="IPR016024">
    <property type="entry name" value="ARM-type_fold"/>
</dbReference>
<feature type="compositionally biased region" description="Acidic residues" evidence="1">
    <location>
        <begin position="771"/>
        <end position="782"/>
    </location>
</feature>
<evidence type="ECO:0000313" key="4">
    <source>
        <dbReference type="Proteomes" id="UP001648503"/>
    </source>
</evidence>
<feature type="region of interest" description="Disordered" evidence="1">
    <location>
        <begin position="735"/>
        <end position="782"/>
    </location>
</feature>
<feature type="compositionally biased region" description="Acidic residues" evidence="1">
    <location>
        <begin position="750"/>
        <end position="764"/>
    </location>
</feature>
<protein>
    <recommendedName>
        <fullName evidence="2">Pre-rRNA-processing protein RIX1 N-terminal domain-containing protein</fullName>
    </recommendedName>
</protein>
<evidence type="ECO:0000256" key="1">
    <source>
        <dbReference type="SAM" id="MobiDB-lite"/>
    </source>
</evidence>
<dbReference type="InterPro" id="IPR012583">
    <property type="entry name" value="RIX1_N"/>
</dbReference>
<name>A0ABQ8ES63_9FUNG</name>
<comment type="caution">
    <text evidence="3">The sequence shown here is derived from an EMBL/GenBank/DDBJ whole genome shotgun (WGS) entry which is preliminary data.</text>
</comment>
<proteinExistence type="predicted"/>
<dbReference type="Proteomes" id="UP001648503">
    <property type="component" value="Unassembled WGS sequence"/>
</dbReference>
<evidence type="ECO:0000313" key="3">
    <source>
        <dbReference type="EMBL" id="KAH6585706.1"/>
    </source>
</evidence>
<evidence type="ECO:0000259" key="2">
    <source>
        <dbReference type="Pfam" id="PF08167"/>
    </source>
</evidence>
<dbReference type="Pfam" id="PF08167">
    <property type="entry name" value="RIX1"/>
    <property type="match status" value="1"/>
</dbReference>
<reference evidence="3 4" key="1">
    <citation type="submission" date="2021-02" db="EMBL/GenBank/DDBJ databases">
        <title>Variation within the Batrachochytrium salamandrivorans European outbreak.</title>
        <authorList>
            <person name="Kelly M."/>
            <person name="Pasmans F."/>
            <person name="Shea T.P."/>
            <person name="Munoz J.F."/>
            <person name="Carranza S."/>
            <person name="Cuomo C.A."/>
            <person name="Martel A."/>
        </authorList>
    </citation>
    <scope>NUCLEOTIDE SEQUENCE [LARGE SCALE GENOMIC DNA]</scope>
    <source>
        <strain evidence="3 4">AMFP18/2</strain>
    </source>
</reference>
<feature type="domain" description="Pre-rRNA-processing protein RIX1 N-terminal" evidence="2">
    <location>
        <begin position="17"/>
        <end position="156"/>
    </location>
</feature>
<dbReference type="SUPFAM" id="SSF48371">
    <property type="entry name" value="ARM repeat"/>
    <property type="match status" value="1"/>
</dbReference>
<keyword evidence="4" id="KW-1185">Reference proteome</keyword>
<accession>A0ABQ8ES63</accession>
<dbReference type="EMBL" id="JAFCIX010000579">
    <property type="protein sequence ID" value="KAH6585706.1"/>
    <property type="molecule type" value="Genomic_DNA"/>
</dbReference>
<organism evidence="3 4">
    <name type="scientific">Batrachochytrium salamandrivorans</name>
    <dbReference type="NCBI Taxonomy" id="1357716"/>
    <lineage>
        <taxon>Eukaryota</taxon>
        <taxon>Fungi</taxon>
        <taxon>Fungi incertae sedis</taxon>
        <taxon>Chytridiomycota</taxon>
        <taxon>Chytridiomycota incertae sedis</taxon>
        <taxon>Chytridiomycetes</taxon>
        <taxon>Rhizophydiales</taxon>
        <taxon>Rhizophydiales incertae sedis</taxon>
        <taxon>Batrachochytrium</taxon>
    </lineage>
</organism>
<gene>
    <name evidence="3" type="ORF">BASA50_001040</name>
</gene>
<sequence length="782" mass="85459">MDIIDTAILDDLSAQLTQTPDLLAQVHQDIWITQLPRVAISAAHSDSKDALQAVSVLVRRLNLLLQSKSGFSQNLGIFLIGRISPALNDTPFSSNLVSWFQSTLSFFLRSKDDAPLANALTTLDELVQLGKSNPELRKSMQSNLARLLVMVHKNISDPKTAKLEYATLLGSIAANQPQAVLAKREELSYCLLKLLLHSKTLPESALFKTACTAMRALYFTSDRRQFSHVEFSVVFSKLLTTLSGILTRLSPTPILSGDAIETEPESYLDLLGLKATQYELKLGAYPLLMAFEKVSSVIRRLLSGYEPARMFELNLEVLISVIDKAYDTIEQSQVVSSLKTSTGSQYLLAKSSNKLLLVGLSLCRSVENPKKIQELCRKALVSSHGEARISAYQTVKHALMLGILSDSDTQLLSQTISQDIKCWQLNMMEGSDQSSKKRKVGSQDLGMQCTNINIEIQAQVVLAGLKAIAISGSLMNHNGLLIASLSSWISHGVLDQVHESQERTFLEVQVQLIATLSAIVSGCRSSIIPEHLSLISKLAARCLHHPEYKIRQASIAMMNAFSRSIHPTLPPIATRTALSTSLDSTDDRYAAPGLLSRLLNTNTVNEDQPFTTDRHVSLTAPIQASVTASAISSKTDINGMTADSISQNAFLKTDQMAWKASSASASTSITSFPLCPTQKVTANPTEAHVEDTDASRVPAISALPLKQQGLTSFSREMAQQQAPLQASIAPLSPAVLCSDDNMDHHLQDGHDDDNDDDDDEDEDSFPSINIDVDEEDDDEEDE</sequence>